<evidence type="ECO:0000313" key="4">
    <source>
        <dbReference type="EMBL" id="CAE7286407.1"/>
    </source>
</evidence>
<proteinExistence type="inferred from homology"/>
<keyword evidence="5" id="KW-1185">Reference proteome</keyword>
<dbReference type="PANTHER" id="PTHR43201">
    <property type="entry name" value="ACYL-COA SYNTHETASE"/>
    <property type="match status" value="1"/>
</dbReference>
<comment type="caution">
    <text evidence="4">The sequence shown here is derived from an EMBL/GenBank/DDBJ whole genome shotgun (WGS) entry which is preliminary data.</text>
</comment>
<evidence type="ECO:0000259" key="3">
    <source>
        <dbReference type="Pfam" id="PF00501"/>
    </source>
</evidence>
<reference evidence="4" key="1">
    <citation type="submission" date="2021-02" db="EMBL/GenBank/DDBJ databases">
        <authorList>
            <person name="Dougan E. K."/>
            <person name="Rhodes N."/>
            <person name="Thang M."/>
            <person name="Chan C."/>
        </authorList>
    </citation>
    <scope>NUCLEOTIDE SEQUENCE</scope>
</reference>
<dbReference type="Proteomes" id="UP000604046">
    <property type="component" value="Unassembled WGS sequence"/>
</dbReference>
<dbReference type="InterPro" id="IPR020845">
    <property type="entry name" value="AMP-binding_CS"/>
</dbReference>
<dbReference type="SUPFAM" id="SSF52777">
    <property type="entry name" value="CoA-dependent acyltransferases"/>
    <property type="match status" value="1"/>
</dbReference>
<gene>
    <name evidence="4" type="primary">agiA</name>
    <name evidence="4" type="ORF">SNAT2548_LOCUS15143</name>
</gene>
<dbReference type="Pfam" id="PF00501">
    <property type="entry name" value="AMP-binding"/>
    <property type="match status" value="1"/>
</dbReference>
<comment type="similarity">
    <text evidence="1">Belongs to the ATP-dependent AMP-binding enzyme family.</text>
</comment>
<dbReference type="Gene3D" id="3.40.50.12780">
    <property type="entry name" value="N-terminal domain of ligase-like"/>
    <property type="match status" value="1"/>
</dbReference>
<dbReference type="PANTHER" id="PTHR43201:SF8">
    <property type="entry name" value="ACYL-COA SYNTHETASE FAMILY MEMBER 3"/>
    <property type="match status" value="1"/>
</dbReference>
<sequence>MAHAPPSPQSPRPLKRLRGGSGEVPGMDFGAAGNVFNWSWPARVDEIGKDLPDCLAVTDGSLTLTWSQLSSRSKAVAAALRTLGLTGSPHSVYPKRFGDVVNAPAPMVVMLPHAAESLILVLGVLRQGFPVLPLSITHGNRTQLLQRYEEAMSLFEPVAAITDSPLVAELQSRRPALQVISAHELLAADHPRNYEDVPSTTEHALAYMFTSGSTGQSKCVCLTNCMAHSETEGYPELFSKLGYRVDPHKDRWRIDHEMGWWGAAFFGEVDVALAMRMGIVLMKPTDPDWGARGITVSGALPSQLSNLWPGARNIPPSLKVVFSWAERCDVELGATWKAAGVRMADLLIATEYFLTFASCNLETATSDGRSAHAMRPLGRAKVYLLDESFTPIEASGEASGLLGVAGPQVTPGYVERLDDGSVTIGSGPLSQDMFKVIDGDWVAVPKDIMKKQRDRYISVGRGGGTVKVKGGVLMATNVAEVRLEQGGAVASACITDPLHVEGGSTVVLELRQRDAWTLRDSLQQAGFLRLPVLFTRKMLRNASTGKVQKSLLQEQRKAELELELQAQAALHQAQDSQVAWYLKLARRPLSAILLMQGGTVLNLGQALLAASPSLLAWALVAVPKESVLQLCLVSWTYGAFAQAGNLGRSQSLAALCLTATAGALAAPSWLGLAAGSALLGAVAWKGPTDFEEVSQNRKEKRHLVTSIIVGLGLRLLPFKDATWIYSLGMVMLFAWNRRLPSPPNSSRGLAWVLQRVASHGGSMVETLRYLVCFPVLFVLALPSIMKSEFQDLAWNWLSHNGVPIARKKEFPPCAGPAEQMEHVQSGMSRTRKRNQECEAVWVDTESMFMEDVAQNGSEEAAAVVAETPVAQRAQQLARQAGVDFRSVDSLRIARLSILLKKHMRPKSEALEFNELREACTEEHSFLQLAEERLEVMQTTEAASTSKSDGSLLRPLQSWLCSGARIHREGATNAPWDCQVDVLLRWDGAPLNLGTLHEAVRFVQRQHPMLRARPPLDDSTDLKLGCSGSGFSTTVAATWSLLCEQGAVPRSLRKPVAKALFLCWPRTAILEEAAPFDIPVLSQIYKGGAGQCEVDEVYRVMNDSGWEWWNATSALNMCLIKLETDERVVPYLYCSITHKYADGGAIAAFVHALEDTYQALARGDTPSCFEHPILEVQQQRLRRYLSGAAGQEGAVDMYLFDIVNDTYYHKWGHSVGVQFTPGVCETLRMAGQRMACSEEIAWLSCIVAAMFRMLPDKLLRIMVVHNGRMGDAEGAVACTSNYVMLSIPCLDASSTPLADIASRVKYAITHGKFRRPTTCEQAHARINIGGMIGKDGDFTQVFKTSHSRSSAWSRAPYVIQLRMDNEGGIWCVKDFKCHEFVDPTTFWTAAVCIGKEIAEGAYTNPVEP</sequence>
<feature type="domain" description="AMP-dependent synthetase/ligase" evidence="3">
    <location>
        <begin position="51"/>
        <end position="413"/>
    </location>
</feature>
<evidence type="ECO:0000256" key="2">
    <source>
        <dbReference type="SAM" id="MobiDB-lite"/>
    </source>
</evidence>
<dbReference type="OrthoDB" id="432121at2759"/>
<dbReference type="InterPro" id="IPR042099">
    <property type="entry name" value="ANL_N_sf"/>
</dbReference>
<accession>A0A812ND24</accession>
<evidence type="ECO:0000256" key="1">
    <source>
        <dbReference type="ARBA" id="ARBA00006432"/>
    </source>
</evidence>
<dbReference type="EMBL" id="CAJNDS010001879">
    <property type="protein sequence ID" value="CAE7286407.1"/>
    <property type="molecule type" value="Genomic_DNA"/>
</dbReference>
<dbReference type="InterPro" id="IPR023213">
    <property type="entry name" value="CAT-like_dom_sf"/>
</dbReference>
<feature type="region of interest" description="Disordered" evidence="2">
    <location>
        <begin position="1"/>
        <end position="23"/>
    </location>
</feature>
<dbReference type="SUPFAM" id="SSF56801">
    <property type="entry name" value="Acetyl-CoA synthetase-like"/>
    <property type="match status" value="1"/>
</dbReference>
<dbReference type="InterPro" id="IPR000873">
    <property type="entry name" value="AMP-dep_synth/lig_dom"/>
</dbReference>
<dbReference type="GO" id="GO:0031956">
    <property type="term" value="F:medium-chain fatty acid-CoA ligase activity"/>
    <property type="evidence" value="ECO:0007669"/>
    <property type="project" value="TreeGrafter"/>
</dbReference>
<protein>
    <submittedName>
        <fullName evidence="4">AgiA protein</fullName>
    </submittedName>
</protein>
<feature type="compositionally biased region" description="Pro residues" evidence="2">
    <location>
        <begin position="1"/>
        <end position="11"/>
    </location>
</feature>
<organism evidence="4 5">
    <name type="scientific">Symbiodinium natans</name>
    <dbReference type="NCBI Taxonomy" id="878477"/>
    <lineage>
        <taxon>Eukaryota</taxon>
        <taxon>Sar</taxon>
        <taxon>Alveolata</taxon>
        <taxon>Dinophyceae</taxon>
        <taxon>Suessiales</taxon>
        <taxon>Symbiodiniaceae</taxon>
        <taxon>Symbiodinium</taxon>
    </lineage>
</organism>
<evidence type="ECO:0000313" key="5">
    <source>
        <dbReference type="Proteomes" id="UP000604046"/>
    </source>
</evidence>
<dbReference type="PROSITE" id="PS00455">
    <property type="entry name" value="AMP_BINDING"/>
    <property type="match status" value="1"/>
</dbReference>
<name>A0A812ND24_9DINO</name>
<dbReference type="Gene3D" id="3.30.559.10">
    <property type="entry name" value="Chloramphenicol acetyltransferase-like domain"/>
    <property type="match status" value="1"/>
</dbReference>
<dbReference type="GO" id="GO:0006631">
    <property type="term" value="P:fatty acid metabolic process"/>
    <property type="evidence" value="ECO:0007669"/>
    <property type="project" value="TreeGrafter"/>
</dbReference>